<reference evidence="1 2" key="2">
    <citation type="submission" date="2017-10" db="EMBL/GenBank/DDBJ databases">
        <title>Extensive intraspecific genome diversity in a model arbuscular mycorrhizal fungus.</title>
        <authorList>
            <person name="Chen E.C.H."/>
            <person name="Morin E."/>
            <person name="Baudet D."/>
            <person name="Noel J."/>
            <person name="Ndikumana S."/>
            <person name="Charron P."/>
            <person name="St-Onge C."/>
            <person name="Giorgi J."/>
            <person name="Grigoriev I.V."/>
            <person name="Roux C."/>
            <person name="Martin F.M."/>
            <person name="Corradi N."/>
        </authorList>
    </citation>
    <scope>NUCLEOTIDE SEQUENCE [LARGE SCALE GENOMIC DNA]</scope>
    <source>
        <strain evidence="1 2">C2</strain>
    </source>
</reference>
<dbReference type="Proteomes" id="UP000233469">
    <property type="component" value="Unassembled WGS sequence"/>
</dbReference>
<comment type="caution">
    <text evidence="1">The sequence shown here is derived from an EMBL/GenBank/DDBJ whole genome shotgun (WGS) entry which is preliminary data.</text>
</comment>
<evidence type="ECO:0000313" key="1">
    <source>
        <dbReference type="EMBL" id="PKK75849.1"/>
    </source>
</evidence>
<protein>
    <submittedName>
        <fullName evidence="1">Uncharacterized protein</fullName>
    </submittedName>
</protein>
<evidence type="ECO:0000313" key="2">
    <source>
        <dbReference type="Proteomes" id="UP000233469"/>
    </source>
</evidence>
<sequence>MSCNRHACVTHQKHLEKYNFVRKPQVDDNAPTSSKFSHATILYNSWHKKKEKHIFSQ</sequence>
<dbReference type="EMBL" id="LLXL01000218">
    <property type="protein sequence ID" value="PKK75849.1"/>
    <property type="molecule type" value="Genomic_DNA"/>
</dbReference>
<reference evidence="1 2" key="1">
    <citation type="submission" date="2016-04" db="EMBL/GenBank/DDBJ databases">
        <title>Genome analyses suggest a sexual origin of heterokaryosis in a supposedly ancient asexual fungus.</title>
        <authorList>
            <person name="Ropars J."/>
            <person name="Sedzielewska K."/>
            <person name="Noel J."/>
            <person name="Charron P."/>
            <person name="Farinelli L."/>
            <person name="Marton T."/>
            <person name="Kruger M."/>
            <person name="Pelin A."/>
            <person name="Brachmann A."/>
            <person name="Corradi N."/>
        </authorList>
    </citation>
    <scope>NUCLEOTIDE SEQUENCE [LARGE SCALE GENOMIC DNA]</scope>
    <source>
        <strain evidence="1 2">C2</strain>
    </source>
</reference>
<gene>
    <name evidence="1" type="ORF">RhiirC2_735619</name>
</gene>
<organism evidence="1 2">
    <name type="scientific">Rhizophagus irregularis</name>
    <dbReference type="NCBI Taxonomy" id="588596"/>
    <lineage>
        <taxon>Eukaryota</taxon>
        <taxon>Fungi</taxon>
        <taxon>Fungi incertae sedis</taxon>
        <taxon>Mucoromycota</taxon>
        <taxon>Glomeromycotina</taxon>
        <taxon>Glomeromycetes</taxon>
        <taxon>Glomerales</taxon>
        <taxon>Glomeraceae</taxon>
        <taxon>Rhizophagus</taxon>
    </lineage>
</organism>
<accession>A0A2N1NPP9</accession>
<dbReference type="AlphaFoldDB" id="A0A2N1NPP9"/>
<name>A0A2N1NPP9_9GLOM</name>
<proteinExistence type="predicted"/>